<dbReference type="HOGENOM" id="CLU_015495_1_1_2"/>
<dbReference type="Pfam" id="PF01798">
    <property type="entry name" value="Nop"/>
    <property type="match status" value="1"/>
</dbReference>
<dbReference type="PANTHER" id="PTHR10894:SF0">
    <property type="entry name" value="NUCLEOLAR PROTEIN 56"/>
    <property type="match status" value="1"/>
</dbReference>
<dbReference type="EMBL" id="CP000254">
    <property type="protein sequence ID" value="ABD41970.1"/>
    <property type="molecule type" value="Genomic_DNA"/>
</dbReference>
<dbReference type="STRING" id="323259.Mhun_2265"/>
<accession>Q2FRP4</accession>
<gene>
    <name evidence="2" type="ordered locus">Mhun_2265</name>
</gene>
<proteinExistence type="predicted"/>
<feature type="domain" description="Nop" evidence="1">
    <location>
        <begin position="179"/>
        <end position="295"/>
    </location>
</feature>
<dbReference type="PROSITE" id="PS51358">
    <property type="entry name" value="NOP"/>
    <property type="match status" value="1"/>
</dbReference>
<dbReference type="InParanoid" id="Q2FRP4"/>
<dbReference type="KEGG" id="mhu:Mhun_2265"/>
<keyword evidence="3" id="KW-1185">Reference proteome</keyword>
<evidence type="ECO:0000259" key="1">
    <source>
        <dbReference type="PROSITE" id="PS51358"/>
    </source>
</evidence>
<dbReference type="GeneID" id="3924623"/>
<protein>
    <submittedName>
        <fullName evidence="2">rRNA biogenesis protein Nop56/Nop58</fullName>
    </submittedName>
</protein>
<name>Q2FRP4_METHJ</name>
<dbReference type="PANTHER" id="PTHR10894">
    <property type="entry name" value="NUCLEOLAR PROTEIN 5 NUCLEOLAR PROTEIN NOP5 NOP58"/>
    <property type="match status" value="1"/>
</dbReference>
<dbReference type="InterPro" id="IPR002687">
    <property type="entry name" value="Nop_dom"/>
</dbReference>
<dbReference type="FunCoup" id="Q2FRP4">
    <property type="interactions" value="159"/>
</dbReference>
<dbReference type="OrthoDB" id="11877at2157"/>
<dbReference type="Gene3D" id="1.10.246.90">
    <property type="entry name" value="Nop domain"/>
    <property type="match status" value="1"/>
</dbReference>
<dbReference type="InterPro" id="IPR045056">
    <property type="entry name" value="Nop56/Nop58"/>
</dbReference>
<dbReference type="eggNOG" id="arCOG01923">
    <property type="taxonomic scope" value="Archaea"/>
</dbReference>
<dbReference type="RefSeq" id="WP_011449228.1">
    <property type="nucleotide sequence ID" value="NC_007796.1"/>
</dbReference>
<dbReference type="InterPro" id="IPR042239">
    <property type="entry name" value="Nop_C"/>
</dbReference>
<dbReference type="AlphaFoldDB" id="Q2FRP4"/>
<dbReference type="EnsemblBacteria" id="ABD41970">
    <property type="protein sequence ID" value="ABD41970"/>
    <property type="gene ID" value="Mhun_2265"/>
</dbReference>
<reference evidence="3" key="1">
    <citation type="journal article" date="2016" name="Stand. Genomic Sci.">
        <title>Complete genome sequence of Methanospirillum hungatei type strain JF1.</title>
        <authorList>
            <person name="Gunsalus R.P."/>
            <person name="Cook L.E."/>
            <person name="Crable B."/>
            <person name="Rohlin L."/>
            <person name="McDonald E."/>
            <person name="Mouttaki H."/>
            <person name="Sieber J.R."/>
            <person name="Poweleit N."/>
            <person name="Zhou H."/>
            <person name="Lapidus A.L."/>
            <person name="Daligault H.E."/>
            <person name="Land M."/>
            <person name="Gilna P."/>
            <person name="Ivanova N."/>
            <person name="Kyrpides N."/>
            <person name="Culley D.E."/>
            <person name="McInerney M.J."/>
        </authorList>
    </citation>
    <scope>NUCLEOTIDE SEQUENCE [LARGE SCALE GENOMIC DNA]</scope>
    <source>
        <strain evidence="3">ATCC 27890 / DSM 864 / NBRC 100397 / JF-1</strain>
    </source>
</reference>
<dbReference type="SUPFAM" id="SSF89124">
    <property type="entry name" value="Nop domain"/>
    <property type="match status" value="1"/>
</dbReference>
<dbReference type="Proteomes" id="UP000001941">
    <property type="component" value="Chromosome"/>
</dbReference>
<evidence type="ECO:0000313" key="3">
    <source>
        <dbReference type="Proteomes" id="UP000001941"/>
    </source>
</evidence>
<organism evidence="2 3">
    <name type="scientific">Methanospirillum hungatei JF-1 (strain ATCC 27890 / DSM 864 / NBRC 100397 / JF-1)</name>
    <dbReference type="NCBI Taxonomy" id="323259"/>
    <lineage>
        <taxon>Archaea</taxon>
        <taxon>Methanobacteriati</taxon>
        <taxon>Methanobacteriota</taxon>
        <taxon>Stenosarchaea group</taxon>
        <taxon>Methanomicrobia</taxon>
        <taxon>Methanomicrobiales</taxon>
        <taxon>Methanospirillaceae</taxon>
        <taxon>Methanospirillum</taxon>
    </lineage>
</organism>
<dbReference type="InterPro" id="IPR036070">
    <property type="entry name" value="Nop_dom_sf"/>
</dbReference>
<evidence type="ECO:0000313" key="2">
    <source>
        <dbReference type="EMBL" id="ABD41970.1"/>
    </source>
</evidence>
<dbReference type="GO" id="GO:0031428">
    <property type="term" value="C:box C/D methylation guide snoRNP complex"/>
    <property type="evidence" value="ECO:0007669"/>
    <property type="project" value="InterPro"/>
</dbReference>
<sequence length="295" mass="32731">MAKNQVNRAFQYWYEALQQGPADFLTPATSSLADIIDTIRESRGKSELLPLPLWEEAVSAGFVPDRNGYLSILQDIAIGLTIRDLEERCDKDEAALIHLIRILDEIDQSIARLSEKIEDYYIALHPAGLSGYERNISSLIESLAKDQTQPMSHLARNIQRFRESRTLISQNVRDYATKCLPNMSALCGPLVSARLLAGAGSKYHLAGMPAASIQVLGAGPSLFMHLTSGTNPPKHGIIYQYKGVHHAKRRVRGRVSRVLACQLAIAARIDYFRGALDDEFIRKAGEKICRAGKTD</sequence>
<dbReference type="GO" id="GO:0030515">
    <property type="term" value="F:snoRNA binding"/>
    <property type="evidence" value="ECO:0007669"/>
    <property type="project" value="InterPro"/>
</dbReference>